<dbReference type="GO" id="GO:0005634">
    <property type="term" value="C:nucleus"/>
    <property type="evidence" value="ECO:0007669"/>
    <property type="project" value="UniProtKB-SubCell"/>
</dbReference>
<keyword evidence="2" id="KW-0479">Metal-binding</keyword>
<comment type="caution">
    <text evidence="6">The sequence shown here is derived from an EMBL/GenBank/DDBJ whole genome shotgun (WGS) entry which is preliminary data.</text>
</comment>
<protein>
    <recommendedName>
        <fullName evidence="8">Zinc finger BED domain-containing protein 4</fullName>
    </recommendedName>
</protein>
<keyword evidence="5" id="KW-0539">Nucleus</keyword>
<evidence type="ECO:0000313" key="6">
    <source>
        <dbReference type="EMBL" id="CAL4151521.1"/>
    </source>
</evidence>
<evidence type="ECO:0000256" key="1">
    <source>
        <dbReference type="ARBA" id="ARBA00004123"/>
    </source>
</evidence>
<dbReference type="Proteomes" id="UP001497623">
    <property type="component" value="Unassembled WGS sequence"/>
</dbReference>
<name>A0AAV2S143_MEGNR</name>
<comment type="subcellular location">
    <subcellularLocation>
        <location evidence="1">Nucleus</location>
    </subcellularLocation>
</comment>
<evidence type="ECO:0000256" key="3">
    <source>
        <dbReference type="ARBA" id="ARBA00022771"/>
    </source>
</evidence>
<evidence type="ECO:0000256" key="4">
    <source>
        <dbReference type="ARBA" id="ARBA00022833"/>
    </source>
</evidence>
<sequence>DTFISCTGHCIFDNFVQQVVVLHTRPFPKNHTGENISEILKNMVQEYNIPNYKIHAIVHDNAANMICGVEATGFHSLTCFLHTTQLAINECILDQRYVKDIIVNCRKVAGHFNRSPLAYTKLYEIQKRLKRNQLKVKQDVATRWNSTHIMLSRMLEIKTDIVIYCAENSNNIDITFDANQWAMMQKVVDLLHVFQIMTEKMSEQYANSSEIIPQIKKLKLYVTNSFTK</sequence>
<evidence type="ECO:0000256" key="2">
    <source>
        <dbReference type="ARBA" id="ARBA00022723"/>
    </source>
</evidence>
<feature type="non-terminal residue" evidence="6">
    <location>
        <position position="1"/>
    </location>
</feature>
<dbReference type="EMBL" id="CAXKWB010038374">
    <property type="protein sequence ID" value="CAL4151521.1"/>
    <property type="molecule type" value="Genomic_DNA"/>
</dbReference>
<dbReference type="GO" id="GO:0008270">
    <property type="term" value="F:zinc ion binding"/>
    <property type="evidence" value="ECO:0007669"/>
    <property type="project" value="UniProtKB-KW"/>
</dbReference>
<gene>
    <name evidence="6" type="ORF">MNOR_LOCUS30795</name>
</gene>
<accession>A0AAV2S143</accession>
<evidence type="ECO:0000313" key="7">
    <source>
        <dbReference type="Proteomes" id="UP001497623"/>
    </source>
</evidence>
<dbReference type="SUPFAM" id="SSF53098">
    <property type="entry name" value="Ribonuclease H-like"/>
    <property type="match status" value="1"/>
</dbReference>
<reference evidence="6 7" key="1">
    <citation type="submission" date="2024-05" db="EMBL/GenBank/DDBJ databases">
        <authorList>
            <person name="Wallberg A."/>
        </authorList>
    </citation>
    <scope>NUCLEOTIDE SEQUENCE [LARGE SCALE GENOMIC DNA]</scope>
</reference>
<keyword evidence="3" id="KW-0863">Zinc-finger</keyword>
<evidence type="ECO:0000256" key="5">
    <source>
        <dbReference type="ARBA" id="ARBA00023242"/>
    </source>
</evidence>
<dbReference type="PANTHER" id="PTHR46481">
    <property type="entry name" value="ZINC FINGER BED DOMAIN-CONTAINING PROTEIN 4"/>
    <property type="match status" value="1"/>
</dbReference>
<dbReference type="InterPro" id="IPR012337">
    <property type="entry name" value="RNaseH-like_sf"/>
</dbReference>
<proteinExistence type="predicted"/>
<dbReference type="AlphaFoldDB" id="A0AAV2S143"/>
<dbReference type="PANTHER" id="PTHR46481:SF10">
    <property type="entry name" value="ZINC FINGER BED DOMAIN-CONTAINING PROTEIN 39"/>
    <property type="match status" value="1"/>
</dbReference>
<organism evidence="6 7">
    <name type="scientific">Meganyctiphanes norvegica</name>
    <name type="common">Northern krill</name>
    <name type="synonym">Thysanopoda norvegica</name>
    <dbReference type="NCBI Taxonomy" id="48144"/>
    <lineage>
        <taxon>Eukaryota</taxon>
        <taxon>Metazoa</taxon>
        <taxon>Ecdysozoa</taxon>
        <taxon>Arthropoda</taxon>
        <taxon>Crustacea</taxon>
        <taxon>Multicrustacea</taxon>
        <taxon>Malacostraca</taxon>
        <taxon>Eumalacostraca</taxon>
        <taxon>Eucarida</taxon>
        <taxon>Euphausiacea</taxon>
        <taxon>Euphausiidae</taxon>
        <taxon>Meganyctiphanes</taxon>
    </lineage>
</organism>
<feature type="non-terminal residue" evidence="6">
    <location>
        <position position="228"/>
    </location>
</feature>
<evidence type="ECO:0008006" key="8">
    <source>
        <dbReference type="Google" id="ProtNLM"/>
    </source>
</evidence>
<keyword evidence="4" id="KW-0862">Zinc</keyword>
<dbReference type="InterPro" id="IPR052035">
    <property type="entry name" value="ZnF_BED_domain_contain"/>
</dbReference>
<keyword evidence="7" id="KW-1185">Reference proteome</keyword>